<dbReference type="AlphaFoldDB" id="A0A0F9D434"/>
<comment type="caution">
    <text evidence="1">The sequence shown here is derived from an EMBL/GenBank/DDBJ whole genome shotgun (WGS) entry which is preliminary data.</text>
</comment>
<dbReference type="EMBL" id="LAZR01030539">
    <property type="protein sequence ID" value="KKL56309.1"/>
    <property type="molecule type" value="Genomic_DNA"/>
</dbReference>
<reference evidence="1" key="1">
    <citation type="journal article" date="2015" name="Nature">
        <title>Complex archaea that bridge the gap between prokaryotes and eukaryotes.</title>
        <authorList>
            <person name="Spang A."/>
            <person name="Saw J.H."/>
            <person name="Jorgensen S.L."/>
            <person name="Zaremba-Niedzwiedzka K."/>
            <person name="Martijn J."/>
            <person name="Lind A.E."/>
            <person name="van Eijk R."/>
            <person name="Schleper C."/>
            <person name="Guy L."/>
            <person name="Ettema T.J."/>
        </authorList>
    </citation>
    <scope>NUCLEOTIDE SEQUENCE</scope>
</reference>
<name>A0A0F9D434_9ZZZZ</name>
<proteinExistence type="predicted"/>
<accession>A0A0F9D434</accession>
<organism evidence="1">
    <name type="scientific">marine sediment metagenome</name>
    <dbReference type="NCBI Taxonomy" id="412755"/>
    <lineage>
        <taxon>unclassified sequences</taxon>
        <taxon>metagenomes</taxon>
        <taxon>ecological metagenomes</taxon>
    </lineage>
</organism>
<gene>
    <name evidence="1" type="ORF">LCGC14_2246720</name>
</gene>
<evidence type="ECO:0000313" key="1">
    <source>
        <dbReference type="EMBL" id="KKL56309.1"/>
    </source>
</evidence>
<protein>
    <submittedName>
        <fullName evidence="1">Uncharacterized protein</fullName>
    </submittedName>
</protein>
<feature type="non-terminal residue" evidence="1">
    <location>
        <position position="1"/>
    </location>
</feature>
<sequence>GRQHVVNDLCNRYDLTGRSIYTIFGRMERSFAKYRVGGG</sequence>